<accession>A2C8E9</accession>
<gene>
    <name evidence="1" type="ordered locus">P9303_10101</name>
</gene>
<evidence type="ECO:0000313" key="2">
    <source>
        <dbReference type="Proteomes" id="UP000002274"/>
    </source>
</evidence>
<name>A2C8E9_PROM3</name>
<protein>
    <submittedName>
        <fullName evidence="1">Uncharacterized protein</fullName>
    </submittedName>
</protein>
<organism evidence="1 2">
    <name type="scientific">Prochlorococcus marinus (strain MIT 9303)</name>
    <dbReference type="NCBI Taxonomy" id="59922"/>
    <lineage>
        <taxon>Bacteria</taxon>
        <taxon>Bacillati</taxon>
        <taxon>Cyanobacteriota</taxon>
        <taxon>Cyanophyceae</taxon>
        <taxon>Synechococcales</taxon>
        <taxon>Prochlorococcaceae</taxon>
        <taxon>Prochlorococcus</taxon>
    </lineage>
</organism>
<dbReference type="KEGG" id="pmf:P9303_10101"/>
<dbReference type="EMBL" id="CP000554">
    <property type="protein sequence ID" value="ABM77759.1"/>
    <property type="molecule type" value="Genomic_DNA"/>
</dbReference>
<dbReference type="Proteomes" id="UP000002274">
    <property type="component" value="Chromosome"/>
</dbReference>
<reference evidence="1 2" key="1">
    <citation type="journal article" date="2007" name="PLoS Genet.">
        <title>Patterns and implications of gene gain and loss in the evolution of Prochlorococcus.</title>
        <authorList>
            <person name="Kettler G.C."/>
            <person name="Martiny A.C."/>
            <person name="Huang K."/>
            <person name="Zucker J."/>
            <person name="Coleman M.L."/>
            <person name="Rodrigue S."/>
            <person name="Chen F."/>
            <person name="Lapidus A."/>
            <person name="Ferriera S."/>
            <person name="Johnson J."/>
            <person name="Steglich C."/>
            <person name="Church G.M."/>
            <person name="Richardson P."/>
            <person name="Chisholm S.W."/>
        </authorList>
    </citation>
    <scope>NUCLEOTIDE SEQUENCE [LARGE SCALE GENOMIC DNA]</scope>
    <source>
        <strain evidence="1 2">MIT 9303</strain>
    </source>
</reference>
<dbReference type="STRING" id="59922.P9303_10101"/>
<sequence length="84" mass="9588">MLRLGCDLVDLWRDLCSGAHLIKAMAVRSLTTVTLNRVKEIIDRLATVEVVSLEERIKLQKYAIHIPFIAVMLSKAIRNRSELK</sequence>
<dbReference type="AlphaFoldDB" id="A2C8E9"/>
<proteinExistence type="predicted"/>
<dbReference type="HOGENOM" id="CLU_2524837_0_0_3"/>
<evidence type="ECO:0000313" key="1">
    <source>
        <dbReference type="EMBL" id="ABM77759.1"/>
    </source>
</evidence>